<feature type="domain" description="PurM-like N-terminal" evidence="3">
    <location>
        <begin position="35"/>
        <end position="148"/>
    </location>
</feature>
<dbReference type="AlphaFoldDB" id="A0A0H4VMD0"/>
<feature type="binding site" evidence="2">
    <location>
        <position position="82"/>
    </location>
    <ligand>
        <name>Mg(2+)</name>
        <dbReference type="ChEBI" id="CHEBI:18420"/>
        <label>2</label>
    </ligand>
</feature>
<dbReference type="EC" id="2.7.4.16" evidence="2"/>
<evidence type="ECO:0000256" key="2">
    <source>
        <dbReference type="HAMAP-Rule" id="MF_02128"/>
    </source>
</evidence>
<dbReference type="InterPro" id="IPR016188">
    <property type="entry name" value="PurM-like_N"/>
</dbReference>
<evidence type="ECO:0000313" key="4">
    <source>
        <dbReference type="EMBL" id="AKQ44909.1"/>
    </source>
</evidence>
<dbReference type="UniPathway" id="UPA00060">
    <property type="reaction ID" value="UER00142"/>
</dbReference>
<keyword evidence="2" id="KW-0067">ATP-binding</keyword>
<keyword evidence="2" id="KW-0808">Transferase</keyword>
<dbReference type="GO" id="GO:0000287">
    <property type="term" value="F:magnesium ion binding"/>
    <property type="evidence" value="ECO:0007669"/>
    <property type="project" value="UniProtKB-UniRule"/>
</dbReference>
<proteinExistence type="inferred from homology"/>
<feature type="binding site" evidence="2">
    <location>
        <begin position="129"/>
        <end position="130"/>
    </location>
    <ligand>
        <name>ATP</name>
        <dbReference type="ChEBI" id="CHEBI:30616"/>
    </ligand>
</feature>
<feature type="binding site" evidence="2">
    <location>
        <position position="236"/>
    </location>
    <ligand>
        <name>Mg(2+)</name>
        <dbReference type="ChEBI" id="CHEBI:18420"/>
        <label>5</label>
    </ligand>
</feature>
<comment type="catalytic activity">
    <reaction evidence="2">
        <text>thiamine phosphate + ATP = thiamine diphosphate + ADP</text>
        <dbReference type="Rhea" id="RHEA:15913"/>
        <dbReference type="ChEBI" id="CHEBI:30616"/>
        <dbReference type="ChEBI" id="CHEBI:37575"/>
        <dbReference type="ChEBI" id="CHEBI:58937"/>
        <dbReference type="ChEBI" id="CHEBI:456216"/>
        <dbReference type="EC" id="2.7.4.16"/>
    </reaction>
</comment>
<dbReference type="PANTHER" id="PTHR30270">
    <property type="entry name" value="THIAMINE-MONOPHOSPHATE KINASE"/>
    <property type="match status" value="1"/>
</dbReference>
<dbReference type="NCBIfam" id="TIGR01379">
    <property type="entry name" value="thiL"/>
    <property type="match status" value="1"/>
</dbReference>
<dbReference type="OrthoDB" id="9802811at2"/>
<feature type="binding site" evidence="2">
    <location>
        <position position="37"/>
    </location>
    <ligand>
        <name>Mg(2+)</name>
        <dbReference type="ChEBI" id="CHEBI:18420"/>
        <label>3</label>
    </ligand>
</feature>
<keyword evidence="2" id="KW-0479">Metal-binding</keyword>
<feature type="binding site" evidence="2">
    <location>
        <position position="338"/>
    </location>
    <ligand>
        <name>substrate</name>
    </ligand>
</feature>
<dbReference type="GO" id="GO:0009030">
    <property type="term" value="F:thiamine-phosphate kinase activity"/>
    <property type="evidence" value="ECO:0007669"/>
    <property type="project" value="UniProtKB-UniRule"/>
</dbReference>
<feature type="binding site" evidence="2">
    <location>
        <position position="130"/>
    </location>
    <ligand>
        <name>Mg(2+)</name>
        <dbReference type="ChEBI" id="CHEBI:18420"/>
        <label>1</label>
    </ligand>
</feature>
<name>A0A0H4VMD0_9BACT</name>
<dbReference type="STRING" id="1379910.TH63_03560"/>
<dbReference type="SUPFAM" id="SSF56042">
    <property type="entry name" value="PurM C-terminal domain-like"/>
    <property type="match status" value="1"/>
</dbReference>
<dbReference type="PIRSF" id="PIRSF005303">
    <property type="entry name" value="Thiam_monoph_kin"/>
    <property type="match status" value="1"/>
</dbReference>
<comment type="function">
    <text evidence="2">Catalyzes the ATP-dependent phosphorylation of thiamine-monophosphate (TMP) to form thiamine-pyrophosphate (TPP), the active form of vitamin B1.</text>
</comment>
<feature type="binding site" evidence="2">
    <location>
        <position position="82"/>
    </location>
    <ligand>
        <name>Mg(2+)</name>
        <dbReference type="ChEBI" id="CHEBI:18420"/>
        <label>4</label>
    </ligand>
</feature>
<feature type="binding site" evidence="2">
    <location>
        <position position="233"/>
    </location>
    <ligand>
        <name>Mg(2+)</name>
        <dbReference type="ChEBI" id="CHEBI:18420"/>
        <label>3</label>
    </ligand>
</feature>
<dbReference type="Proteomes" id="UP000036458">
    <property type="component" value="Chromosome"/>
</dbReference>
<keyword evidence="1 2" id="KW-0784">Thiamine biosynthesis</keyword>
<dbReference type="CDD" id="cd02194">
    <property type="entry name" value="ThiL"/>
    <property type="match status" value="1"/>
</dbReference>
<keyword evidence="5" id="KW-1185">Reference proteome</keyword>
<accession>A0A0H4VMD0</accession>
<keyword evidence="2" id="KW-0460">Magnesium</keyword>
<dbReference type="Gene3D" id="3.30.1330.10">
    <property type="entry name" value="PurM-like, N-terminal domain"/>
    <property type="match status" value="1"/>
</dbReference>
<keyword evidence="2" id="KW-0547">Nucleotide-binding</keyword>
<feature type="binding site" evidence="2">
    <location>
        <position position="51"/>
    </location>
    <ligand>
        <name>Mg(2+)</name>
        <dbReference type="ChEBI" id="CHEBI:18420"/>
        <label>4</label>
    </ligand>
</feature>
<keyword evidence="2 4" id="KW-0418">Kinase</keyword>
<feature type="binding site" evidence="2">
    <location>
        <position position="37"/>
    </location>
    <ligand>
        <name>Mg(2+)</name>
        <dbReference type="ChEBI" id="CHEBI:18420"/>
        <label>4</label>
    </ligand>
</feature>
<evidence type="ECO:0000256" key="1">
    <source>
        <dbReference type="ARBA" id="ARBA00022977"/>
    </source>
</evidence>
<comment type="pathway">
    <text evidence="2">Cofactor biosynthesis; thiamine diphosphate biosynthesis; thiamine diphosphate from thiamine phosphate: step 1/1.</text>
</comment>
<reference evidence="4 5" key="1">
    <citation type="submission" date="2015-01" db="EMBL/GenBank/DDBJ databases">
        <title>Rufibacter sp./DG31D/ whole genome sequencing.</title>
        <authorList>
            <person name="Kim M.K."/>
            <person name="Srinivasan S."/>
            <person name="Lee J.-J."/>
        </authorList>
    </citation>
    <scope>NUCLEOTIDE SEQUENCE [LARGE SCALE GENOMIC DNA]</scope>
    <source>
        <strain evidence="4 5">DG31D</strain>
    </source>
</reference>
<dbReference type="EMBL" id="CP010777">
    <property type="protein sequence ID" value="AKQ44909.1"/>
    <property type="molecule type" value="Genomic_DNA"/>
</dbReference>
<dbReference type="HAMAP" id="MF_02128">
    <property type="entry name" value="TMP_kinase"/>
    <property type="match status" value="1"/>
</dbReference>
<dbReference type="GO" id="GO:0009228">
    <property type="term" value="P:thiamine biosynthetic process"/>
    <property type="evidence" value="ECO:0007669"/>
    <property type="project" value="UniProtKB-KW"/>
</dbReference>
<dbReference type="KEGG" id="ruf:TH63_03560"/>
<feature type="binding site" evidence="2">
    <location>
        <position position="52"/>
    </location>
    <ligand>
        <name>Mg(2+)</name>
        <dbReference type="ChEBI" id="CHEBI:18420"/>
        <label>1</label>
    </ligand>
</feature>
<dbReference type="InterPro" id="IPR036676">
    <property type="entry name" value="PurM-like_C_sf"/>
</dbReference>
<dbReference type="GO" id="GO:0009229">
    <property type="term" value="P:thiamine diphosphate biosynthetic process"/>
    <property type="evidence" value="ECO:0007669"/>
    <property type="project" value="UniProtKB-UniRule"/>
</dbReference>
<feature type="binding site" evidence="2">
    <location>
        <position position="82"/>
    </location>
    <ligand>
        <name>Mg(2+)</name>
        <dbReference type="ChEBI" id="CHEBI:18420"/>
        <label>3</label>
    </ligand>
</feature>
<protein>
    <recommendedName>
        <fullName evidence="2">Thiamine-monophosphate kinase</fullName>
        <shortName evidence="2">TMP kinase</shortName>
        <shortName evidence="2">Thiamine-phosphate kinase</shortName>
        <ecNumber evidence="2">2.7.4.16</ecNumber>
    </recommendedName>
</protein>
<comment type="miscellaneous">
    <text evidence="2">Reaction mechanism of ThiL seems to utilize a direct, inline transfer of the gamma-phosphate of ATP to TMP rather than a phosphorylated enzyme intermediate.</text>
</comment>
<gene>
    <name evidence="2" type="primary">thiL</name>
    <name evidence="4" type="ORF">TH63_03560</name>
</gene>
<evidence type="ECO:0000313" key="5">
    <source>
        <dbReference type="Proteomes" id="UP000036458"/>
    </source>
</evidence>
<dbReference type="Gene3D" id="3.90.650.10">
    <property type="entry name" value="PurM-like C-terminal domain"/>
    <property type="match status" value="1"/>
</dbReference>
<dbReference type="PATRIC" id="fig|1379910.4.peg.768"/>
<dbReference type="SUPFAM" id="SSF55326">
    <property type="entry name" value="PurM N-terminal domain-like"/>
    <property type="match status" value="1"/>
</dbReference>
<dbReference type="RefSeq" id="WP_048919725.1">
    <property type="nucleotide sequence ID" value="NZ_CP010777.1"/>
</dbReference>
<evidence type="ECO:0000259" key="3">
    <source>
        <dbReference type="Pfam" id="PF00586"/>
    </source>
</evidence>
<feature type="binding site" evidence="2">
    <location>
        <position position="235"/>
    </location>
    <ligand>
        <name>ATP</name>
        <dbReference type="ChEBI" id="CHEBI:30616"/>
    </ligand>
</feature>
<organism evidence="4 5">
    <name type="scientific">Rufibacter radiotolerans</name>
    <dbReference type="NCBI Taxonomy" id="1379910"/>
    <lineage>
        <taxon>Bacteria</taxon>
        <taxon>Pseudomonadati</taxon>
        <taxon>Bacteroidota</taxon>
        <taxon>Cytophagia</taxon>
        <taxon>Cytophagales</taxon>
        <taxon>Hymenobacteraceae</taxon>
        <taxon>Rufibacter</taxon>
    </lineage>
</organism>
<dbReference type="GO" id="GO:0005524">
    <property type="term" value="F:ATP binding"/>
    <property type="evidence" value="ECO:0007669"/>
    <property type="project" value="UniProtKB-UniRule"/>
</dbReference>
<feature type="binding site" evidence="2">
    <location>
        <position position="53"/>
    </location>
    <ligand>
        <name>Mg(2+)</name>
        <dbReference type="ChEBI" id="CHEBI:18420"/>
        <label>1</label>
    </ligand>
</feature>
<feature type="binding site" evidence="2">
    <location>
        <position position="286"/>
    </location>
    <ligand>
        <name>substrate</name>
    </ligand>
</feature>
<dbReference type="InterPro" id="IPR036921">
    <property type="entry name" value="PurM-like_N_sf"/>
</dbReference>
<feature type="binding site" evidence="2">
    <location>
        <position position="53"/>
    </location>
    <ligand>
        <name>Mg(2+)</name>
        <dbReference type="ChEBI" id="CHEBI:18420"/>
        <label>2</label>
    </ligand>
</feature>
<dbReference type="InterPro" id="IPR006283">
    <property type="entry name" value="ThiL-like"/>
</dbReference>
<sequence>MSEYTPLESLGEFGLIRRLQEQLEVNNASTIVGIGDDAAVLEPGQKQIVISTDMLVENVHFDLTFCPLRHLGYKAVAVNVSDIAAMNAIPTQIVVSLAIGARYTVEAIEELYAGMRLACENYKVDLVGGDTTASRGGLVISVTALGEVEKGKAVLRSTATINDLICVTGDLGGAYLGLQLLEREKQAFLADPDTQPELEGKDYVVGRQLRPEARMDVIHELKELGVHPTSMIDISDGLGSELLHICSQSRVGAAIYQDKLPADPQTLETAEEFKLDPVTCILNGGEDYELLFTVKMADFEKIKNHPDISIIGNITDAGEGVRLVTPSGNAFPIKAQGWNHFA</sequence>
<dbReference type="PANTHER" id="PTHR30270:SF0">
    <property type="entry name" value="THIAMINE-MONOPHOSPHATE KINASE"/>
    <property type="match status" value="1"/>
</dbReference>
<feature type="binding site" evidence="2">
    <location>
        <position position="112"/>
    </location>
    <ligand>
        <name>ATP</name>
        <dbReference type="ChEBI" id="CHEBI:30616"/>
    </ligand>
</feature>
<feature type="binding site" evidence="2">
    <location>
        <position position="156"/>
    </location>
    <ligand>
        <name>ATP</name>
        <dbReference type="ChEBI" id="CHEBI:30616"/>
    </ligand>
</feature>
<dbReference type="Pfam" id="PF00586">
    <property type="entry name" value="AIRS"/>
    <property type="match status" value="1"/>
</dbReference>
<feature type="binding site" evidence="2">
    <location>
        <position position="60"/>
    </location>
    <ligand>
        <name>substrate</name>
    </ligand>
</feature>
<comment type="similarity">
    <text evidence="2">Belongs to the thiamine-monophosphate kinase family.</text>
</comment>